<dbReference type="AlphaFoldDB" id="A0AAU7F4A3"/>
<keyword evidence="1" id="KW-0812">Transmembrane</keyword>
<reference evidence="2" key="1">
    <citation type="submission" date="2024-05" db="EMBL/GenBank/DDBJ databases">
        <title>Draft genome sequence of Pseudomonas iranensis M7D1.</title>
        <authorList>
            <person name="Miller S.L."/>
            <person name="Nsubuga A."/>
            <person name="Lu N."/>
            <person name="King J."/>
            <person name="Shears P."/>
            <person name="Lawson P.A."/>
        </authorList>
    </citation>
    <scope>NUCLEOTIDE SEQUENCE</scope>
    <source>
        <strain evidence="2">M7D1</strain>
    </source>
</reference>
<accession>A0AAU7F4A3</accession>
<name>A0AAU7F4A3_9PSED</name>
<organism evidence="2">
    <name type="scientific">Pseudomonas iranensis</name>
    <dbReference type="NCBI Taxonomy" id="2745503"/>
    <lineage>
        <taxon>Bacteria</taxon>
        <taxon>Pseudomonadati</taxon>
        <taxon>Pseudomonadota</taxon>
        <taxon>Gammaproteobacteria</taxon>
        <taxon>Pseudomonadales</taxon>
        <taxon>Pseudomonadaceae</taxon>
        <taxon>Pseudomonas</taxon>
    </lineage>
</organism>
<dbReference type="EMBL" id="CP157354">
    <property type="protein sequence ID" value="XBL98728.1"/>
    <property type="molecule type" value="Genomic_DNA"/>
</dbReference>
<keyword evidence="1" id="KW-1133">Transmembrane helix</keyword>
<feature type="transmembrane region" description="Helical" evidence="1">
    <location>
        <begin position="6"/>
        <end position="24"/>
    </location>
</feature>
<proteinExistence type="predicted"/>
<evidence type="ECO:0000313" key="2">
    <source>
        <dbReference type="EMBL" id="XBL98728.1"/>
    </source>
</evidence>
<keyword evidence="1" id="KW-0472">Membrane</keyword>
<protein>
    <submittedName>
        <fullName evidence="2">Uncharacterized protein</fullName>
    </submittedName>
</protein>
<evidence type="ECO:0000256" key="1">
    <source>
        <dbReference type="SAM" id="Phobius"/>
    </source>
</evidence>
<gene>
    <name evidence="2" type="ORF">ABHN08_12470</name>
</gene>
<sequence length="139" mass="16017">MTPNTRPVLAVLGLMVFYAGLWVASEWWERAFATAYRGADISPDGCVRVQAFRPYWVLPASFHPKSPPDDPDDRSWFVRWESPAFFRLYDQRDGRLLGETDVYDLVNWGGPVNWGYGKYREVSVGMIQIGTEPDDCKYE</sequence>